<keyword evidence="6" id="KW-1185">Reference proteome</keyword>
<dbReference type="GO" id="GO:0004553">
    <property type="term" value="F:hydrolase activity, hydrolyzing O-glycosyl compounds"/>
    <property type="evidence" value="ECO:0007669"/>
    <property type="project" value="InterPro"/>
</dbReference>
<evidence type="ECO:0000313" key="5">
    <source>
        <dbReference type="EMBL" id="NSL90094.1"/>
    </source>
</evidence>
<sequence length="355" mass="40693">MKQILLLLTLAGGWLLTGCNQPPAAGKVWSGEKAAQWYAAQGWLRGCDFIPSTAVNQLEMWQEATFDTTTISRELGYAAAIGFNSVRVYLHHVPWVTDAAGFRSRIGAYLSIAHRYGISTLFVFFDDCWNREYSAGPQPAPRPGVHNSGWVQDPGDAIHRNITLTDTLERYVKDILTHFGHDKRVLLWDLYNEPGNEGHREKSLPLLKKVFRWAREINPDQPVSAGLWSWNLTELNRFQAENSDVITYHNYDKPEQHRQIIDTLRKLGRPLICTEYMARTNGSRFDNIMPMLKKENIGAYNWGLVSGKTNTIYAWSTPMPDGKEPPLWFHDIFRKDGTPYKEEEVQLIRELTGKR</sequence>
<proteinExistence type="inferred from homology"/>
<dbReference type="GO" id="GO:0000272">
    <property type="term" value="P:polysaccharide catabolic process"/>
    <property type="evidence" value="ECO:0007669"/>
    <property type="project" value="InterPro"/>
</dbReference>
<dbReference type="SUPFAM" id="SSF51445">
    <property type="entry name" value="(Trans)glycosidases"/>
    <property type="match status" value="1"/>
</dbReference>
<comment type="caution">
    <text evidence="5">The sequence shown here is derived from an EMBL/GenBank/DDBJ whole genome shotgun (WGS) entry which is preliminary data.</text>
</comment>
<evidence type="ECO:0000259" key="4">
    <source>
        <dbReference type="Pfam" id="PF00150"/>
    </source>
</evidence>
<evidence type="ECO:0000256" key="1">
    <source>
        <dbReference type="ARBA" id="ARBA00022801"/>
    </source>
</evidence>
<dbReference type="Gene3D" id="3.20.20.80">
    <property type="entry name" value="Glycosidases"/>
    <property type="match status" value="1"/>
</dbReference>
<evidence type="ECO:0000256" key="3">
    <source>
        <dbReference type="RuleBase" id="RU361153"/>
    </source>
</evidence>
<keyword evidence="2 3" id="KW-0326">Glycosidase</keyword>
<reference evidence="5" key="1">
    <citation type="submission" date="2020-05" db="EMBL/GenBank/DDBJ databases">
        <title>Chitinophaga laudate sp. nov., isolated from a tropical peat swamp.</title>
        <authorList>
            <person name="Goh C.B.S."/>
            <person name="Lee M.S."/>
            <person name="Parimannan S."/>
            <person name="Pasbakhsh P."/>
            <person name="Yule C.M."/>
            <person name="Rajandas H."/>
            <person name="Loke S."/>
            <person name="Croft L."/>
            <person name="Tan J.B.L."/>
        </authorList>
    </citation>
    <scope>NUCLEOTIDE SEQUENCE</scope>
    <source>
        <strain evidence="5">Mgbs1</strain>
    </source>
</reference>
<dbReference type="Proteomes" id="UP000281028">
    <property type="component" value="Unassembled WGS sequence"/>
</dbReference>
<comment type="similarity">
    <text evidence="3">Belongs to the glycosyl hydrolase 5 (cellulase A) family.</text>
</comment>
<dbReference type="AlphaFoldDB" id="A0A3S1JCB3"/>
<gene>
    <name evidence="5" type="ORF">ECE50_024885</name>
</gene>
<dbReference type="PROSITE" id="PS51257">
    <property type="entry name" value="PROKAR_LIPOPROTEIN"/>
    <property type="match status" value="1"/>
</dbReference>
<organism evidence="5 6">
    <name type="scientific">Chitinophaga solisilvae</name>
    <dbReference type="NCBI Taxonomy" id="1233460"/>
    <lineage>
        <taxon>Bacteria</taxon>
        <taxon>Pseudomonadati</taxon>
        <taxon>Bacteroidota</taxon>
        <taxon>Chitinophagia</taxon>
        <taxon>Chitinophagales</taxon>
        <taxon>Chitinophagaceae</taxon>
        <taxon>Chitinophaga</taxon>
    </lineage>
</organism>
<dbReference type="InterPro" id="IPR001547">
    <property type="entry name" value="Glyco_hydro_5"/>
</dbReference>
<protein>
    <submittedName>
        <fullName evidence="5">Cellulase family glycosylhydrolase</fullName>
    </submittedName>
</protein>
<evidence type="ECO:0000256" key="2">
    <source>
        <dbReference type="ARBA" id="ARBA00023295"/>
    </source>
</evidence>
<accession>A0A3S1JCB3</accession>
<keyword evidence="1 3" id="KW-0378">Hydrolase</keyword>
<dbReference type="EMBL" id="RIAR02000001">
    <property type="protein sequence ID" value="NSL90094.1"/>
    <property type="molecule type" value="Genomic_DNA"/>
</dbReference>
<feature type="domain" description="Glycoside hydrolase family 5" evidence="4">
    <location>
        <begin position="145"/>
        <end position="303"/>
    </location>
</feature>
<dbReference type="InterPro" id="IPR017853">
    <property type="entry name" value="GH"/>
</dbReference>
<dbReference type="Pfam" id="PF00150">
    <property type="entry name" value="Cellulase"/>
    <property type="match status" value="1"/>
</dbReference>
<dbReference type="OrthoDB" id="9774262at2"/>
<name>A0A3S1JCB3_9BACT</name>
<evidence type="ECO:0000313" key="6">
    <source>
        <dbReference type="Proteomes" id="UP000281028"/>
    </source>
</evidence>